<evidence type="ECO:0000256" key="2">
    <source>
        <dbReference type="SAM" id="MobiDB-lite"/>
    </source>
</evidence>
<evidence type="ECO:0000313" key="5">
    <source>
        <dbReference type="Proteomes" id="UP001153712"/>
    </source>
</evidence>
<dbReference type="InterPro" id="IPR002048">
    <property type="entry name" value="EF_hand_dom"/>
</dbReference>
<dbReference type="GO" id="GO:0016460">
    <property type="term" value="C:myosin II complex"/>
    <property type="evidence" value="ECO:0007669"/>
    <property type="project" value="TreeGrafter"/>
</dbReference>
<dbReference type="PROSITE" id="PS50222">
    <property type="entry name" value="EF_HAND_2"/>
    <property type="match status" value="2"/>
</dbReference>
<dbReference type="PANTHER" id="PTHR23048">
    <property type="entry name" value="MYOSIN LIGHT CHAIN 1, 3"/>
    <property type="match status" value="1"/>
</dbReference>
<organism evidence="4 5">
    <name type="scientific">Phyllotreta striolata</name>
    <name type="common">Striped flea beetle</name>
    <name type="synonym">Crioceris striolata</name>
    <dbReference type="NCBI Taxonomy" id="444603"/>
    <lineage>
        <taxon>Eukaryota</taxon>
        <taxon>Metazoa</taxon>
        <taxon>Ecdysozoa</taxon>
        <taxon>Arthropoda</taxon>
        <taxon>Hexapoda</taxon>
        <taxon>Insecta</taxon>
        <taxon>Pterygota</taxon>
        <taxon>Neoptera</taxon>
        <taxon>Endopterygota</taxon>
        <taxon>Coleoptera</taxon>
        <taxon>Polyphaga</taxon>
        <taxon>Cucujiformia</taxon>
        <taxon>Chrysomeloidea</taxon>
        <taxon>Chrysomelidae</taxon>
        <taxon>Galerucinae</taxon>
        <taxon>Alticini</taxon>
        <taxon>Phyllotreta</taxon>
    </lineage>
</organism>
<feature type="domain" description="EF-hand" evidence="3">
    <location>
        <begin position="103"/>
        <end position="138"/>
    </location>
</feature>
<dbReference type="GO" id="GO:0005509">
    <property type="term" value="F:calcium ion binding"/>
    <property type="evidence" value="ECO:0007669"/>
    <property type="project" value="InterPro"/>
</dbReference>
<dbReference type="OrthoDB" id="5975176at2759"/>
<evidence type="ECO:0000259" key="3">
    <source>
        <dbReference type="PROSITE" id="PS50222"/>
    </source>
</evidence>
<proteinExistence type="predicted"/>
<gene>
    <name evidence="4" type="ORF">PHYEVI_LOCUS6777</name>
</gene>
<keyword evidence="1" id="KW-0677">Repeat</keyword>
<keyword evidence="5" id="KW-1185">Reference proteome</keyword>
<evidence type="ECO:0000256" key="1">
    <source>
        <dbReference type="ARBA" id="ARBA00022737"/>
    </source>
</evidence>
<dbReference type="CDD" id="cd00051">
    <property type="entry name" value="EFh"/>
    <property type="match status" value="1"/>
</dbReference>
<evidence type="ECO:0000313" key="4">
    <source>
        <dbReference type="EMBL" id="CAG9860424.1"/>
    </source>
</evidence>
<accession>A0A9N9TQM6</accession>
<feature type="region of interest" description="Disordered" evidence="2">
    <location>
        <begin position="180"/>
        <end position="199"/>
    </location>
</feature>
<dbReference type="PANTHER" id="PTHR23048:SF0">
    <property type="entry name" value="CALMODULIN LIKE 3"/>
    <property type="match status" value="1"/>
</dbReference>
<sequence length="199" mass="23059">MDPSRRSVSVNFEEFVEGKFTEARVLAIKEIFKKYKIKTKKSKDSVEPDRMHTADLGSLMRQLNFNPLKAEIEAMMNDIDPFKEGTITFYQFLYVLWHKTQTGEEDDILKAFKIFDVKGKGTVSLETLKKLLMKVGEPFNEEEMESFAARADLRGNGVIHYEDFINRMSMEDYDETAANIQLDEESEEEEKEENVEEGG</sequence>
<feature type="compositionally biased region" description="Acidic residues" evidence="2">
    <location>
        <begin position="182"/>
        <end position="199"/>
    </location>
</feature>
<dbReference type="InterPro" id="IPR011992">
    <property type="entry name" value="EF-hand-dom_pair"/>
</dbReference>
<reference evidence="4" key="1">
    <citation type="submission" date="2022-01" db="EMBL/GenBank/DDBJ databases">
        <authorList>
            <person name="King R."/>
        </authorList>
    </citation>
    <scope>NUCLEOTIDE SEQUENCE</scope>
</reference>
<dbReference type="AlphaFoldDB" id="A0A9N9TQM6"/>
<dbReference type="EMBL" id="OU900096">
    <property type="protein sequence ID" value="CAG9860424.1"/>
    <property type="molecule type" value="Genomic_DNA"/>
</dbReference>
<name>A0A9N9TQM6_PHYSR</name>
<dbReference type="Pfam" id="PF13499">
    <property type="entry name" value="EF-hand_7"/>
    <property type="match status" value="1"/>
</dbReference>
<feature type="domain" description="EF-hand" evidence="3">
    <location>
        <begin position="139"/>
        <end position="174"/>
    </location>
</feature>
<dbReference type="SUPFAM" id="SSF47473">
    <property type="entry name" value="EF-hand"/>
    <property type="match status" value="1"/>
</dbReference>
<dbReference type="Proteomes" id="UP001153712">
    <property type="component" value="Chromosome 3"/>
</dbReference>
<dbReference type="Gene3D" id="1.10.238.10">
    <property type="entry name" value="EF-hand"/>
    <property type="match status" value="2"/>
</dbReference>
<dbReference type="InterPro" id="IPR050230">
    <property type="entry name" value="CALM/Myosin/TropC-like"/>
</dbReference>
<protein>
    <recommendedName>
        <fullName evidence="3">EF-hand domain-containing protein</fullName>
    </recommendedName>
</protein>
<dbReference type="FunFam" id="1.10.238.10:FF:000001">
    <property type="entry name" value="Calmodulin 1"/>
    <property type="match status" value="1"/>
</dbReference>